<reference evidence="2 3" key="1">
    <citation type="submission" date="2019-03" db="EMBL/GenBank/DDBJ databases">
        <title>Rhodosporidium diobovatum UCD-FST 08-225 genome sequencing, assembly, and annotation.</title>
        <authorList>
            <person name="Fakankun I.U."/>
            <person name="Fristensky B."/>
            <person name="Levin D.B."/>
        </authorList>
    </citation>
    <scope>NUCLEOTIDE SEQUENCE [LARGE SCALE GENOMIC DNA]</scope>
    <source>
        <strain evidence="2 3">UCD-FST 08-225</strain>
    </source>
</reference>
<dbReference type="Proteomes" id="UP000311382">
    <property type="component" value="Unassembled WGS sequence"/>
</dbReference>
<keyword evidence="1" id="KW-0472">Membrane</keyword>
<protein>
    <submittedName>
        <fullName evidence="2">Uncharacterized protein</fullName>
    </submittedName>
</protein>
<name>A0A5C5G8S6_9BASI</name>
<keyword evidence="1" id="KW-0812">Transmembrane</keyword>
<keyword evidence="1" id="KW-1133">Transmembrane helix</keyword>
<dbReference type="OrthoDB" id="3239304at2759"/>
<organism evidence="2 3">
    <name type="scientific">Rhodotorula diobovata</name>
    <dbReference type="NCBI Taxonomy" id="5288"/>
    <lineage>
        <taxon>Eukaryota</taxon>
        <taxon>Fungi</taxon>
        <taxon>Dikarya</taxon>
        <taxon>Basidiomycota</taxon>
        <taxon>Pucciniomycotina</taxon>
        <taxon>Microbotryomycetes</taxon>
        <taxon>Sporidiobolales</taxon>
        <taxon>Sporidiobolaceae</taxon>
        <taxon>Rhodotorula</taxon>
    </lineage>
</organism>
<dbReference type="AlphaFoldDB" id="A0A5C5G8S6"/>
<feature type="transmembrane region" description="Helical" evidence="1">
    <location>
        <begin position="25"/>
        <end position="47"/>
    </location>
</feature>
<sequence length="295" mass="32971">MQSFAPFTPSDVRHRRFCLCVPARWGVLALSLAGATISACHGIAATIRLCSPEVDAWSAWVEVASIVLWGSLVVLCLYGWAGAISQKREWVEWFYELVWWHLWVNAVVGIYLLIMLALPGPKAVTARVWYVRRDARVLHGAYAAWLTSPCCRSTKLALETLQREAQADVTAELVAKVTLTCFSAVRTGLILLDLVRRALLPLPFSAGVSQRPADRRLTPTQAWVAALLVELWLCLVIGHYLDELADREAAARFGVDIESPEPPYRFERIGSAGAEQEEEMRMLQGRRVAKVSRAW</sequence>
<accession>A0A5C5G8S6</accession>
<feature type="transmembrane region" description="Helical" evidence="1">
    <location>
        <begin position="59"/>
        <end position="80"/>
    </location>
</feature>
<evidence type="ECO:0000313" key="3">
    <source>
        <dbReference type="Proteomes" id="UP000311382"/>
    </source>
</evidence>
<gene>
    <name evidence="2" type="ORF">DMC30DRAFT_7779</name>
</gene>
<evidence type="ECO:0000256" key="1">
    <source>
        <dbReference type="SAM" id="Phobius"/>
    </source>
</evidence>
<proteinExistence type="predicted"/>
<keyword evidence="3" id="KW-1185">Reference proteome</keyword>
<evidence type="ECO:0000313" key="2">
    <source>
        <dbReference type="EMBL" id="TNY24836.1"/>
    </source>
</evidence>
<dbReference type="STRING" id="5288.A0A5C5G8S6"/>
<comment type="caution">
    <text evidence="2">The sequence shown here is derived from an EMBL/GenBank/DDBJ whole genome shotgun (WGS) entry which is preliminary data.</text>
</comment>
<feature type="transmembrane region" description="Helical" evidence="1">
    <location>
        <begin position="100"/>
        <end position="118"/>
    </location>
</feature>
<dbReference type="EMBL" id="SOZI01000001">
    <property type="protein sequence ID" value="TNY24836.1"/>
    <property type="molecule type" value="Genomic_DNA"/>
</dbReference>